<sequence>MLHPLFTVLIRKPELLVEHVSGYVALLQEELTSMGTGVAVKVAAWGVVLVMGCVFLVLSGVALMLGALHGFHWALLAVPGTVFLVMLIALFLARRPNTAKRFEDIKAQLDADVMALRIAGEQK</sequence>
<comment type="caution">
    <text evidence="2">The sequence shown here is derived from an EMBL/GenBank/DDBJ whole genome shotgun (WGS) entry which is preliminary data.</text>
</comment>
<keyword evidence="3" id="KW-1185">Reference proteome</keyword>
<feature type="transmembrane region" description="Helical" evidence="1">
    <location>
        <begin position="42"/>
        <end position="65"/>
    </location>
</feature>
<evidence type="ECO:0000313" key="3">
    <source>
        <dbReference type="Proteomes" id="UP000247540"/>
    </source>
</evidence>
<reference evidence="2 3" key="1">
    <citation type="submission" date="2018-06" db="EMBL/GenBank/DDBJ databases">
        <title>Genomic Encyclopedia of Type Strains, Phase III (KMG-III): the genomes of soil and plant-associated and newly described type strains.</title>
        <authorList>
            <person name="Whitman W."/>
        </authorList>
    </citation>
    <scope>NUCLEOTIDE SEQUENCE [LARGE SCALE GENOMIC DNA]</scope>
    <source>
        <strain evidence="2 3">CECT 7646</strain>
    </source>
</reference>
<gene>
    <name evidence="2" type="ORF">DFQ15_11852</name>
</gene>
<protein>
    <submittedName>
        <fullName evidence="2">Uncharacterized protein</fullName>
    </submittedName>
</protein>
<evidence type="ECO:0000313" key="2">
    <source>
        <dbReference type="EMBL" id="PYE75926.1"/>
    </source>
</evidence>
<name>A0A318SEC4_9BURK</name>
<evidence type="ECO:0000256" key="1">
    <source>
        <dbReference type="SAM" id="Phobius"/>
    </source>
</evidence>
<organism evidence="2 3">
    <name type="scientific">Xylophilus ampelinus</name>
    <dbReference type="NCBI Taxonomy" id="54067"/>
    <lineage>
        <taxon>Bacteria</taxon>
        <taxon>Pseudomonadati</taxon>
        <taxon>Pseudomonadota</taxon>
        <taxon>Betaproteobacteria</taxon>
        <taxon>Burkholderiales</taxon>
        <taxon>Xylophilus</taxon>
    </lineage>
</organism>
<accession>A0A318SEC4</accession>
<dbReference type="AlphaFoldDB" id="A0A318SEC4"/>
<dbReference type="EMBL" id="QJTC01000018">
    <property type="protein sequence ID" value="PYE75926.1"/>
    <property type="molecule type" value="Genomic_DNA"/>
</dbReference>
<proteinExistence type="predicted"/>
<dbReference type="Proteomes" id="UP000247540">
    <property type="component" value="Unassembled WGS sequence"/>
</dbReference>
<feature type="transmembrane region" description="Helical" evidence="1">
    <location>
        <begin position="71"/>
        <end position="93"/>
    </location>
</feature>
<keyword evidence="1" id="KW-0472">Membrane</keyword>
<keyword evidence="1" id="KW-0812">Transmembrane</keyword>
<dbReference type="OrthoDB" id="9154735at2"/>
<dbReference type="RefSeq" id="WP_110466237.1">
    <property type="nucleotide sequence ID" value="NZ_JAMOFZ010000018.1"/>
</dbReference>
<keyword evidence="1" id="KW-1133">Transmembrane helix</keyword>